<evidence type="ECO:0000256" key="9">
    <source>
        <dbReference type="ARBA" id="ARBA00037272"/>
    </source>
</evidence>
<dbReference type="FunFam" id="1.25.40.10:FF:000023">
    <property type="entry name" value="Pre-mRNA-splicing factor SYF1"/>
    <property type="match status" value="1"/>
</dbReference>
<dbReference type="Pfam" id="PF23231">
    <property type="entry name" value="HAT_Syf1_CNRKL1_C"/>
    <property type="match status" value="1"/>
</dbReference>
<sequence length="1015" mass="113987">MFLSTSNYLLQILSPSSLQAEEDLSLNPDNFAAWWTHIHSTRARLEAAEKDAEVELAENDEKDTAENSGASAECVVLGPLRSKEARLGLQTLTSLYERALEIFPTSFKLWKSYILTRQRYVLGPSVLAGTKKQKSVKRKLDVTELLQEIKDAADWEGGLDGGVGFEEWKALIATGERMVSWLPNLPMAWHYHLLPLLHPLCPAPLSRTYARRTFDRALRSLAPSLHGKVWALYLRWAEIRGGEAGRRVWRRFLKVDPSLTPHYLTTPLPSPLERSKLLLSLARQAQAGTYTPVDGQSAYQLFVEWLERVEANADEVGMDWDEVERARAEAASSSGTNAQADADGTADQDGGASVNGKLMRIDGPMRPANTVAPSAVANGKKKEPTQQQQQKKEIYDSATDPSSDVKLDVEQIVMKDGLEVFKDQAGRLWTGLATFWIQKGEFDRAKYSFETGLGSVLTIRDFTQIFDAFTEFSETLISSLMESLAAEDEEDEDDKEGMEQELDSAMQEFEELMDKRPFLVNEVLLRRNGNDVVEWEKRVALYGQDDEKIIETYNKAISTINPRKAPTALSPLYINFAKFYENGGSSDPSSESGEGKNEKDLKSAREVFERAVRVPFVSVDELAEVWCEWAEMEVRNENYDEAIRVMQRATTAPKNLKISYHDETLTVQQRLFKSLKLWSFYVDLEESIGSVESTKEVYDRIMELKIANAQIIVNYAAFLEENKYFEESFKVYERGIDLFAFPIAFELWNIYLSKFVKRYGGTKLERTRDLFEQALEKCPDNLCKPLFLMFAQLEEEHGLAKRAMAIYDRATRAVKSEDKFEMFTIYIAKAAANFGLPATRPIYARAIEVLPDGQTAQMCLRFANLERKLGEIDRARAIYAHASQFCDPRIHKAFWTEWNAFEIDTGSEDTFREMLRIKRAVQAAFNTEGSYLAAQVAAARLGKTNTTASSSSNPANEDGGAGEDPMAALEGAGAAGGPSFVAATKKTGTEATTALPENEGPAANPDEIEMDEDDF</sequence>
<dbReference type="Pfam" id="PF23220">
    <property type="entry name" value="HAT_Syf1_M"/>
    <property type="match status" value="1"/>
</dbReference>
<evidence type="ECO:0000256" key="7">
    <source>
        <dbReference type="ARBA" id="ARBA00023187"/>
    </source>
</evidence>
<dbReference type="InterPro" id="IPR003107">
    <property type="entry name" value="HAT"/>
</dbReference>
<evidence type="ECO:0000256" key="10">
    <source>
        <dbReference type="ARBA" id="ARBA00039472"/>
    </source>
</evidence>
<keyword evidence="7" id="KW-0508">mRNA splicing</keyword>
<evidence type="ECO:0000313" key="17">
    <source>
        <dbReference type="EMBL" id="CED82167.1"/>
    </source>
</evidence>
<dbReference type="FunFam" id="1.25.40.10:FF:000137">
    <property type="entry name" value="Pre-mRNA-splicing factor syf1"/>
    <property type="match status" value="1"/>
</dbReference>
<keyword evidence="8" id="KW-0539">Nucleus</keyword>
<dbReference type="InterPro" id="IPR055433">
    <property type="entry name" value="HAT_Syf1-like_N"/>
</dbReference>
<dbReference type="InterPro" id="IPR055430">
    <property type="entry name" value="HAT_Syf1_CNRKL1_C"/>
</dbReference>
<dbReference type="PANTHER" id="PTHR11246:SF5">
    <property type="entry name" value="PRE-MRNA-SPLICING FACTOR SYF1"/>
    <property type="match status" value="1"/>
</dbReference>
<dbReference type="InterPro" id="IPR011990">
    <property type="entry name" value="TPR-like_helical_dom_sf"/>
</dbReference>
<dbReference type="EMBL" id="LN483124">
    <property type="protein sequence ID" value="CED82167.1"/>
    <property type="molecule type" value="Genomic_DNA"/>
</dbReference>
<dbReference type="SUPFAM" id="SSF48452">
    <property type="entry name" value="TPR-like"/>
    <property type="match status" value="2"/>
</dbReference>
<dbReference type="AlphaFoldDB" id="A0A0F7SJC8"/>
<feature type="domain" description="Pre-mRNA-splicing factor Syf1/CRNKL1-like C-terminal HAT-repeats" evidence="15">
    <location>
        <begin position="562"/>
        <end position="970"/>
    </location>
</feature>
<keyword evidence="5" id="KW-0747">Spliceosome</keyword>
<protein>
    <recommendedName>
        <fullName evidence="10">Pre-mRNA-splicing factor SYF1</fullName>
    </recommendedName>
    <alternativeName>
        <fullName evidence="11">Pre-mRNA-splicing factor syf1</fullName>
    </alternativeName>
</protein>
<evidence type="ECO:0000256" key="5">
    <source>
        <dbReference type="ARBA" id="ARBA00022728"/>
    </source>
</evidence>
<dbReference type="GO" id="GO:0000349">
    <property type="term" value="P:generation of catalytic spliceosome for first transesterification step"/>
    <property type="evidence" value="ECO:0007669"/>
    <property type="project" value="TreeGrafter"/>
</dbReference>
<comment type="subunit">
    <text evidence="3">Associated with the spliceosome.</text>
</comment>
<evidence type="ECO:0000256" key="1">
    <source>
        <dbReference type="ARBA" id="ARBA00004123"/>
    </source>
</evidence>
<evidence type="ECO:0000256" key="8">
    <source>
        <dbReference type="ARBA" id="ARBA00023242"/>
    </source>
</evidence>
<evidence type="ECO:0000259" key="16">
    <source>
        <dbReference type="Pfam" id="PF23233"/>
    </source>
</evidence>
<keyword evidence="4" id="KW-0507">mRNA processing</keyword>
<evidence type="ECO:0000256" key="4">
    <source>
        <dbReference type="ARBA" id="ARBA00022664"/>
    </source>
</evidence>
<dbReference type="SMART" id="SM00386">
    <property type="entry name" value="HAT"/>
    <property type="match status" value="10"/>
</dbReference>
<feature type="compositionally biased region" description="Acidic residues" evidence="13">
    <location>
        <begin position="1006"/>
        <end position="1015"/>
    </location>
</feature>
<evidence type="ECO:0000256" key="13">
    <source>
        <dbReference type="SAM" id="MobiDB-lite"/>
    </source>
</evidence>
<keyword evidence="6" id="KW-0677">Repeat</keyword>
<proteinExistence type="inferred from homology"/>
<feature type="region of interest" description="Disordered" evidence="13">
    <location>
        <begin position="325"/>
        <end position="402"/>
    </location>
</feature>
<feature type="compositionally biased region" description="Low complexity" evidence="13">
    <location>
        <begin position="329"/>
        <end position="352"/>
    </location>
</feature>
<dbReference type="FunFam" id="1.25.40.10:FF:000038">
    <property type="entry name" value="Putative pre-mRNA-splicing factor SYF1"/>
    <property type="match status" value="1"/>
</dbReference>
<dbReference type="GO" id="GO:0000974">
    <property type="term" value="C:Prp19 complex"/>
    <property type="evidence" value="ECO:0007669"/>
    <property type="project" value="TreeGrafter"/>
</dbReference>
<feature type="domain" description="Pre-mRNA-splicing factor Syf1-like N-terminal HAT-repeats" evidence="16">
    <location>
        <begin position="168"/>
        <end position="257"/>
    </location>
</feature>
<dbReference type="InterPro" id="IPR045075">
    <property type="entry name" value="Syf1-like"/>
</dbReference>
<evidence type="ECO:0000259" key="14">
    <source>
        <dbReference type="Pfam" id="PF23220"/>
    </source>
</evidence>
<evidence type="ECO:0000256" key="11">
    <source>
        <dbReference type="ARBA" id="ARBA00067212"/>
    </source>
</evidence>
<feature type="region of interest" description="Disordered" evidence="13">
    <location>
        <begin position="944"/>
        <end position="1015"/>
    </location>
</feature>
<evidence type="ECO:0000256" key="2">
    <source>
        <dbReference type="ARBA" id="ARBA00008644"/>
    </source>
</evidence>
<comment type="function">
    <text evidence="9">Involved in pre-mRNA splicing and cell cycle progression.</text>
</comment>
<name>A0A0F7SJC8_PHARH</name>
<comment type="subcellular location">
    <subcellularLocation>
        <location evidence="1">Nucleus</location>
    </subcellularLocation>
</comment>
<dbReference type="Gene3D" id="1.25.40.10">
    <property type="entry name" value="Tetratricopeptide repeat domain"/>
    <property type="match status" value="4"/>
</dbReference>
<feature type="compositionally biased region" description="Low complexity" evidence="13">
    <location>
        <begin position="982"/>
        <end position="994"/>
    </location>
</feature>
<evidence type="ECO:0000259" key="15">
    <source>
        <dbReference type="Pfam" id="PF23231"/>
    </source>
</evidence>
<dbReference type="GO" id="GO:0071007">
    <property type="term" value="C:U2-type catalytic step 2 spliceosome"/>
    <property type="evidence" value="ECO:0007669"/>
    <property type="project" value="TreeGrafter"/>
</dbReference>
<feature type="compositionally biased region" description="Basic and acidic residues" evidence="13">
    <location>
        <begin position="380"/>
        <end position="395"/>
    </location>
</feature>
<evidence type="ECO:0000256" key="3">
    <source>
        <dbReference type="ARBA" id="ARBA00011524"/>
    </source>
</evidence>
<dbReference type="PANTHER" id="PTHR11246">
    <property type="entry name" value="PRE-MRNA SPLICING FACTOR"/>
    <property type="match status" value="1"/>
</dbReference>
<dbReference type="GO" id="GO:0071014">
    <property type="term" value="C:post-mRNA release spliceosomal complex"/>
    <property type="evidence" value="ECO:0007669"/>
    <property type="project" value="TreeGrafter"/>
</dbReference>
<feature type="domain" description="Pre-mRNA-splicing factor SYF1 central HAT repeats" evidence="14">
    <location>
        <begin position="396"/>
        <end position="560"/>
    </location>
</feature>
<accession>A0A0F7SJC8</accession>
<feature type="coiled-coil region" evidence="12">
    <location>
        <begin position="481"/>
        <end position="515"/>
    </location>
</feature>
<feature type="compositionally biased region" description="Low complexity" evidence="13">
    <location>
        <begin position="944"/>
        <end position="956"/>
    </location>
</feature>
<organism evidence="17">
    <name type="scientific">Phaffia rhodozyma</name>
    <name type="common">Yeast</name>
    <name type="synonym">Xanthophyllomyces dendrorhous</name>
    <dbReference type="NCBI Taxonomy" id="264483"/>
    <lineage>
        <taxon>Eukaryota</taxon>
        <taxon>Fungi</taxon>
        <taxon>Dikarya</taxon>
        <taxon>Basidiomycota</taxon>
        <taxon>Agaricomycotina</taxon>
        <taxon>Tremellomycetes</taxon>
        <taxon>Cystofilobasidiales</taxon>
        <taxon>Mrakiaceae</taxon>
        <taxon>Phaffia</taxon>
    </lineage>
</organism>
<evidence type="ECO:0000256" key="12">
    <source>
        <dbReference type="SAM" id="Coils"/>
    </source>
</evidence>
<evidence type="ECO:0000256" key="6">
    <source>
        <dbReference type="ARBA" id="ARBA00022737"/>
    </source>
</evidence>
<dbReference type="InterPro" id="IPR056350">
    <property type="entry name" value="HAT_Syf1_central"/>
</dbReference>
<comment type="similarity">
    <text evidence="2">Belongs to the crooked-neck family.</text>
</comment>
<keyword evidence="12" id="KW-0175">Coiled coil</keyword>
<reference evidence="17" key="1">
    <citation type="submission" date="2014-08" db="EMBL/GenBank/DDBJ databases">
        <authorList>
            <person name="Sharma Rahul"/>
            <person name="Thines Marco"/>
        </authorList>
    </citation>
    <scope>NUCLEOTIDE SEQUENCE</scope>
</reference>
<dbReference type="Pfam" id="PF23233">
    <property type="entry name" value="HAT_Syf1_CNRKL1_N"/>
    <property type="match status" value="1"/>
</dbReference>